<dbReference type="RefSeq" id="WP_307482047.1">
    <property type="nucleotide sequence ID" value="NZ_JAUSUF010000001.1"/>
</dbReference>
<feature type="region of interest" description="Disordered" evidence="1">
    <location>
        <begin position="165"/>
        <end position="194"/>
    </location>
</feature>
<comment type="caution">
    <text evidence="3">The sequence shown here is derived from an EMBL/GenBank/DDBJ whole genome shotgun (WGS) entry which is preliminary data.</text>
</comment>
<dbReference type="Proteomes" id="UP001228504">
    <property type="component" value="Unassembled WGS sequence"/>
</dbReference>
<evidence type="ECO:0000256" key="1">
    <source>
        <dbReference type="SAM" id="MobiDB-lite"/>
    </source>
</evidence>
<keyword evidence="2" id="KW-1133">Transmembrane helix</keyword>
<proteinExistence type="predicted"/>
<reference evidence="3 4" key="1">
    <citation type="submission" date="2023-07" db="EMBL/GenBank/DDBJ databases">
        <title>Genomic Encyclopedia of Type Strains, Phase IV (KMG-IV): sequencing the most valuable type-strain genomes for metagenomic binning, comparative biology and taxonomic classification.</title>
        <authorList>
            <person name="Goeker M."/>
        </authorList>
    </citation>
    <scope>NUCLEOTIDE SEQUENCE [LARGE SCALE GENOMIC DNA]</scope>
    <source>
        <strain evidence="3 4">DSM 20694</strain>
    </source>
</reference>
<evidence type="ECO:0000313" key="4">
    <source>
        <dbReference type="Proteomes" id="UP001228504"/>
    </source>
</evidence>
<keyword evidence="4" id="KW-1185">Reference proteome</keyword>
<dbReference type="Pfam" id="PF05137">
    <property type="entry name" value="PilN"/>
    <property type="match status" value="1"/>
</dbReference>
<feature type="transmembrane region" description="Helical" evidence="2">
    <location>
        <begin position="20"/>
        <end position="44"/>
    </location>
</feature>
<keyword evidence="2" id="KW-0472">Membrane</keyword>
<keyword evidence="2" id="KW-0812">Transmembrane</keyword>
<organism evidence="3 4">
    <name type="scientific">Eubacterium multiforme</name>
    <dbReference type="NCBI Taxonomy" id="83339"/>
    <lineage>
        <taxon>Bacteria</taxon>
        <taxon>Bacillati</taxon>
        <taxon>Bacillota</taxon>
        <taxon>Clostridia</taxon>
        <taxon>Eubacteriales</taxon>
        <taxon>Eubacteriaceae</taxon>
        <taxon>Eubacterium</taxon>
    </lineage>
</organism>
<dbReference type="PANTHER" id="PTHR40278:SF1">
    <property type="entry name" value="DNA UTILIZATION PROTEIN HOFN"/>
    <property type="match status" value="1"/>
</dbReference>
<name>A0ABT9UNS1_9FIRM</name>
<dbReference type="InterPro" id="IPR007813">
    <property type="entry name" value="PilN"/>
</dbReference>
<feature type="compositionally biased region" description="Basic and acidic residues" evidence="1">
    <location>
        <begin position="174"/>
        <end position="194"/>
    </location>
</feature>
<accession>A0ABT9UNS1</accession>
<gene>
    <name evidence="3" type="ORF">J2S18_000200</name>
</gene>
<sequence length="211" mass="24157">MKKYLNLNPSSIEKNKKKDIGKSLIIIYILLTLLLFINCGVIYLNNKSLEKGNGTLKEQIKNYKFIASDYKNIKTDIKNKEKFINKLKQINRDVSAYDYLDTLKKYFPNNVALEEIKFTTKGISMEGTADNEKDVAVFLANLQMSKLYKNARVISMKDVKINLDNTLGNEDNTSDNKVDKENLEKQPDNKEQKAINKVEFTISVEGVKDNG</sequence>
<protein>
    <submittedName>
        <fullName evidence="3">Tfp pilus assembly protein PilN</fullName>
    </submittedName>
</protein>
<evidence type="ECO:0000313" key="3">
    <source>
        <dbReference type="EMBL" id="MDQ0148283.1"/>
    </source>
</evidence>
<dbReference type="InterPro" id="IPR052534">
    <property type="entry name" value="Extracell_DNA_Util/SecSys_Comp"/>
</dbReference>
<dbReference type="EMBL" id="JAUSUF010000001">
    <property type="protein sequence ID" value="MDQ0148283.1"/>
    <property type="molecule type" value="Genomic_DNA"/>
</dbReference>
<evidence type="ECO:0000256" key="2">
    <source>
        <dbReference type="SAM" id="Phobius"/>
    </source>
</evidence>
<dbReference type="PANTHER" id="PTHR40278">
    <property type="entry name" value="DNA UTILIZATION PROTEIN HOFN"/>
    <property type="match status" value="1"/>
</dbReference>